<keyword evidence="2" id="KW-0732">Signal</keyword>
<keyword evidence="3" id="KW-0560">Oxidoreductase</keyword>
<dbReference type="SUPFAM" id="SSF52833">
    <property type="entry name" value="Thioredoxin-like"/>
    <property type="match status" value="1"/>
</dbReference>
<dbReference type="Proteomes" id="UP000297762">
    <property type="component" value="Unassembled WGS sequence"/>
</dbReference>
<evidence type="ECO:0000313" key="7">
    <source>
        <dbReference type="EMBL" id="TGL63418.1"/>
    </source>
</evidence>
<name>A0A4R9K9Q9_9LEPT</name>
<evidence type="ECO:0000256" key="2">
    <source>
        <dbReference type="ARBA" id="ARBA00022729"/>
    </source>
</evidence>
<feature type="domain" description="Thioredoxin" evidence="6">
    <location>
        <begin position="162"/>
        <end position="345"/>
    </location>
</feature>
<evidence type="ECO:0000259" key="6">
    <source>
        <dbReference type="PROSITE" id="PS51352"/>
    </source>
</evidence>
<reference evidence="7" key="1">
    <citation type="journal article" date="2019" name="PLoS Negl. Trop. Dis.">
        <title>Revisiting the worldwide diversity of Leptospira species in the environment.</title>
        <authorList>
            <person name="Vincent A.T."/>
            <person name="Schiettekatte O."/>
            <person name="Bourhy P."/>
            <person name="Veyrier F.J."/>
            <person name="Picardeau M."/>
        </authorList>
    </citation>
    <scope>NUCLEOTIDE SEQUENCE [LARGE SCALE GENOMIC DNA]</scope>
    <source>
        <strain evidence="7">201702455</strain>
    </source>
</reference>
<comment type="caution">
    <text evidence="7">The sequence shown here is derived from an EMBL/GenBank/DDBJ whole genome shotgun (WGS) entry which is preliminary data.</text>
</comment>
<dbReference type="Gene3D" id="3.40.30.10">
    <property type="entry name" value="Glutaredoxin"/>
    <property type="match status" value="1"/>
</dbReference>
<keyword evidence="5" id="KW-0676">Redox-active center</keyword>
<dbReference type="PANTHER" id="PTHR13887">
    <property type="entry name" value="GLUTATHIONE S-TRANSFERASE KAPPA"/>
    <property type="match status" value="1"/>
</dbReference>
<accession>A0A4R9K9Q9</accession>
<protein>
    <submittedName>
        <fullName evidence="7">DsbA family protein</fullName>
    </submittedName>
</protein>
<organism evidence="7 8">
    <name type="scientific">Leptospira sarikeiensis</name>
    <dbReference type="NCBI Taxonomy" id="2484943"/>
    <lineage>
        <taxon>Bacteria</taxon>
        <taxon>Pseudomonadati</taxon>
        <taxon>Spirochaetota</taxon>
        <taxon>Spirochaetia</taxon>
        <taxon>Leptospirales</taxon>
        <taxon>Leptospiraceae</taxon>
        <taxon>Leptospira</taxon>
    </lineage>
</organism>
<keyword evidence="4" id="KW-1015">Disulfide bond</keyword>
<dbReference type="InterPro" id="IPR012336">
    <property type="entry name" value="Thioredoxin-like_fold"/>
</dbReference>
<comment type="similarity">
    <text evidence="1">Belongs to the thioredoxin family. DsbA subfamily.</text>
</comment>
<evidence type="ECO:0000256" key="4">
    <source>
        <dbReference type="ARBA" id="ARBA00023157"/>
    </source>
</evidence>
<sequence>MKYIGKILLSACILLFLRSEKTYAEKASKLPEFATPQLYIQIDGKKISSSDVEKEMGDEYENLVSSANDKLFQLLETLGIRKMLRLEAAEKKLSVKEYTDRINNSVENPSEEELLGIYQQIKNAGQTNEPFENIRSQILDYLISEGQEKAMREEISRLKKKYHYVAKRPYVPKEADIKGEPTRGSKDAPITIVEFTDFECPFCIKFQATSKELRKKYGDKIKWVVKDFPLQFHQKALGAHIAANCVLKQGQDKYWNYFDSLFTENRSQETLTPAWLTQKAKDLKVDMTSFNACLTDESIQREIQEDVKEAARLGMEGTPSFLINGRMISGALDLETFEALIESSR</sequence>
<evidence type="ECO:0000256" key="3">
    <source>
        <dbReference type="ARBA" id="ARBA00023002"/>
    </source>
</evidence>
<dbReference type="RefSeq" id="WP_135648502.1">
    <property type="nucleotide sequence ID" value="NZ_RQGF01000012.1"/>
</dbReference>
<dbReference type="EMBL" id="RQGF01000012">
    <property type="protein sequence ID" value="TGL63418.1"/>
    <property type="molecule type" value="Genomic_DNA"/>
</dbReference>
<dbReference type="InterPro" id="IPR036249">
    <property type="entry name" value="Thioredoxin-like_sf"/>
</dbReference>
<dbReference type="PANTHER" id="PTHR13887:SF14">
    <property type="entry name" value="DISULFIDE BOND FORMATION PROTEIN D"/>
    <property type="match status" value="1"/>
</dbReference>
<dbReference type="Pfam" id="PF13462">
    <property type="entry name" value="Thioredoxin_4"/>
    <property type="match status" value="1"/>
</dbReference>
<keyword evidence="8" id="KW-1185">Reference proteome</keyword>
<dbReference type="OrthoDB" id="117402at2"/>
<dbReference type="PROSITE" id="PS51352">
    <property type="entry name" value="THIOREDOXIN_2"/>
    <property type="match status" value="1"/>
</dbReference>
<gene>
    <name evidence="7" type="ORF">EHQ64_05530</name>
</gene>
<evidence type="ECO:0000256" key="1">
    <source>
        <dbReference type="ARBA" id="ARBA00005791"/>
    </source>
</evidence>
<dbReference type="AlphaFoldDB" id="A0A4R9K9Q9"/>
<evidence type="ECO:0000313" key="8">
    <source>
        <dbReference type="Proteomes" id="UP000297762"/>
    </source>
</evidence>
<evidence type="ECO:0000256" key="5">
    <source>
        <dbReference type="ARBA" id="ARBA00023284"/>
    </source>
</evidence>
<proteinExistence type="inferred from homology"/>
<dbReference type="GO" id="GO:0016491">
    <property type="term" value="F:oxidoreductase activity"/>
    <property type="evidence" value="ECO:0007669"/>
    <property type="project" value="UniProtKB-KW"/>
</dbReference>
<dbReference type="InterPro" id="IPR013766">
    <property type="entry name" value="Thioredoxin_domain"/>
</dbReference>